<organism evidence="2 3">
    <name type="scientific">Nesterenkonia massiliensis</name>
    <dbReference type="NCBI Taxonomy" id="1232429"/>
    <lineage>
        <taxon>Bacteria</taxon>
        <taxon>Bacillati</taxon>
        <taxon>Actinomycetota</taxon>
        <taxon>Actinomycetes</taxon>
        <taxon>Micrococcales</taxon>
        <taxon>Micrococcaceae</taxon>
        <taxon>Nesterenkonia</taxon>
    </lineage>
</organism>
<evidence type="ECO:0000259" key="1">
    <source>
        <dbReference type="Pfam" id="PF12728"/>
    </source>
</evidence>
<evidence type="ECO:0000313" key="3">
    <source>
        <dbReference type="Proteomes" id="UP001205046"/>
    </source>
</evidence>
<sequence>MSTLTPIGQAVENTANNQVQLLTIPDTAKALGSSRHYVYELIRTGKLAYIDLSNGSRPKLRVDPRDLDEFIQSRKVAA</sequence>
<dbReference type="EMBL" id="JALXMO010000014">
    <property type="protein sequence ID" value="MCT1607026.1"/>
    <property type="molecule type" value="Genomic_DNA"/>
</dbReference>
<feature type="domain" description="Helix-turn-helix" evidence="1">
    <location>
        <begin position="21"/>
        <end position="74"/>
    </location>
</feature>
<dbReference type="Proteomes" id="UP001205046">
    <property type="component" value="Unassembled WGS sequence"/>
</dbReference>
<comment type="caution">
    <text evidence="2">The sequence shown here is derived from an EMBL/GenBank/DDBJ whole genome shotgun (WGS) entry which is preliminary data.</text>
</comment>
<dbReference type="RefSeq" id="WP_260073049.1">
    <property type="nucleotide sequence ID" value="NZ_JALXMO010000014.1"/>
</dbReference>
<keyword evidence="3" id="KW-1185">Reference proteome</keyword>
<dbReference type="InterPro" id="IPR041657">
    <property type="entry name" value="HTH_17"/>
</dbReference>
<protein>
    <submittedName>
        <fullName evidence="2">Helix-turn-helix domain-containing protein</fullName>
    </submittedName>
</protein>
<name>A0ABT2HQQ7_9MICC</name>
<accession>A0ABT2HQQ7</accession>
<dbReference type="Pfam" id="PF12728">
    <property type="entry name" value="HTH_17"/>
    <property type="match status" value="1"/>
</dbReference>
<gene>
    <name evidence="2" type="ORF">M3B43_06725</name>
</gene>
<reference evidence="2 3" key="1">
    <citation type="submission" date="2022-04" db="EMBL/GenBank/DDBJ databases">
        <title>Human microbiome associated bacterial genomes.</title>
        <authorList>
            <person name="Sandstrom S."/>
            <person name="Salamzade R."/>
            <person name="Kalan L.R."/>
        </authorList>
    </citation>
    <scope>NUCLEOTIDE SEQUENCE [LARGE SCALE GENOMIC DNA]</scope>
    <source>
        <strain evidence="3">p3-SID767</strain>
    </source>
</reference>
<proteinExistence type="predicted"/>
<evidence type="ECO:0000313" key="2">
    <source>
        <dbReference type="EMBL" id="MCT1607026.1"/>
    </source>
</evidence>